<dbReference type="Pfam" id="PF13359">
    <property type="entry name" value="DDE_Tnp_4"/>
    <property type="match status" value="1"/>
</dbReference>
<keyword evidence="6" id="KW-0378">Hydrolase</keyword>
<evidence type="ECO:0000256" key="4">
    <source>
        <dbReference type="ARBA" id="ARBA00022722"/>
    </source>
</evidence>
<organism evidence="9 10">
    <name type="scientific">Rhamnusium bicolor</name>
    <dbReference type="NCBI Taxonomy" id="1586634"/>
    <lineage>
        <taxon>Eukaryota</taxon>
        <taxon>Metazoa</taxon>
        <taxon>Ecdysozoa</taxon>
        <taxon>Arthropoda</taxon>
        <taxon>Hexapoda</taxon>
        <taxon>Insecta</taxon>
        <taxon>Pterygota</taxon>
        <taxon>Neoptera</taxon>
        <taxon>Endopterygota</taxon>
        <taxon>Coleoptera</taxon>
        <taxon>Polyphaga</taxon>
        <taxon>Cucujiformia</taxon>
        <taxon>Chrysomeloidea</taxon>
        <taxon>Cerambycidae</taxon>
        <taxon>Lepturinae</taxon>
        <taxon>Rhagiini</taxon>
        <taxon>Rhamnusium</taxon>
    </lineage>
</organism>
<dbReference type="InterPro" id="IPR027806">
    <property type="entry name" value="HARBI1_dom"/>
</dbReference>
<keyword evidence="4" id="KW-0540">Nuclease</keyword>
<evidence type="ECO:0000256" key="1">
    <source>
        <dbReference type="ARBA" id="ARBA00001968"/>
    </source>
</evidence>
<feature type="domain" description="DDE Tnp4" evidence="8">
    <location>
        <begin position="59"/>
        <end position="138"/>
    </location>
</feature>
<accession>A0AAV8X1Q0</accession>
<reference evidence="9" key="1">
    <citation type="journal article" date="2023" name="Insect Mol. Biol.">
        <title>Genome sequencing provides insights into the evolution of gene families encoding plant cell wall-degrading enzymes in longhorned beetles.</title>
        <authorList>
            <person name="Shin N.R."/>
            <person name="Okamura Y."/>
            <person name="Kirsch R."/>
            <person name="Pauchet Y."/>
        </authorList>
    </citation>
    <scope>NUCLEOTIDE SEQUENCE</scope>
    <source>
        <strain evidence="9">RBIC_L_NR</strain>
    </source>
</reference>
<sequence>MRSSLTFVFRFFDKFNIGGTVGVINGTHVAIIAPPAGDNENLPAIYYNRKGFCSINVQILLGDSGYPLEPWLLVPIVDAPPGTQEARYTDLHCHVRNIVERCIGVLKMRFMCLTKSRTLMFQPLKAAKIIYASIVLHNIATKFRLEENGIFEEIGDFIADMNLQA</sequence>
<protein>
    <recommendedName>
        <fullName evidence="8">DDE Tnp4 domain-containing protein</fullName>
    </recommendedName>
</protein>
<dbReference type="Proteomes" id="UP001162156">
    <property type="component" value="Unassembled WGS sequence"/>
</dbReference>
<dbReference type="AlphaFoldDB" id="A0AAV8X1Q0"/>
<evidence type="ECO:0000256" key="5">
    <source>
        <dbReference type="ARBA" id="ARBA00022723"/>
    </source>
</evidence>
<keyword evidence="10" id="KW-1185">Reference proteome</keyword>
<dbReference type="InterPro" id="IPR045249">
    <property type="entry name" value="HARBI1-like"/>
</dbReference>
<gene>
    <name evidence="9" type="ORF">NQ314_014403</name>
</gene>
<dbReference type="PANTHER" id="PTHR22930:SF267">
    <property type="entry name" value="NUCLEASE HARBI1-RELATED"/>
    <property type="match status" value="1"/>
</dbReference>
<evidence type="ECO:0000313" key="10">
    <source>
        <dbReference type="Proteomes" id="UP001162156"/>
    </source>
</evidence>
<proteinExistence type="inferred from homology"/>
<evidence type="ECO:0000313" key="9">
    <source>
        <dbReference type="EMBL" id="KAJ8932844.1"/>
    </source>
</evidence>
<evidence type="ECO:0000256" key="2">
    <source>
        <dbReference type="ARBA" id="ARBA00004123"/>
    </source>
</evidence>
<dbReference type="EMBL" id="JANEYF010003960">
    <property type="protein sequence ID" value="KAJ8932844.1"/>
    <property type="molecule type" value="Genomic_DNA"/>
</dbReference>
<dbReference type="GO" id="GO:0005634">
    <property type="term" value="C:nucleus"/>
    <property type="evidence" value="ECO:0007669"/>
    <property type="project" value="UniProtKB-SubCell"/>
</dbReference>
<dbReference type="GO" id="GO:0046872">
    <property type="term" value="F:metal ion binding"/>
    <property type="evidence" value="ECO:0007669"/>
    <property type="project" value="UniProtKB-KW"/>
</dbReference>
<evidence type="ECO:0000259" key="8">
    <source>
        <dbReference type="Pfam" id="PF13359"/>
    </source>
</evidence>
<evidence type="ECO:0000256" key="6">
    <source>
        <dbReference type="ARBA" id="ARBA00022801"/>
    </source>
</evidence>
<comment type="cofactor">
    <cofactor evidence="1">
        <name>a divalent metal cation</name>
        <dbReference type="ChEBI" id="CHEBI:60240"/>
    </cofactor>
</comment>
<feature type="non-terminal residue" evidence="9">
    <location>
        <position position="165"/>
    </location>
</feature>
<name>A0AAV8X1Q0_9CUCU</name>
<dbReference type="GO" id="GO:0016787">
    <property type="term" value="F:hydrolase activity"/>
    <property type="evidence" value="ECO:0007669"/>
    <property type="project" value="UniProtKB-KW"/>
</dbReference>
<comment type="similarity">
    <text evidence="3">Belongs to the HARBI1 family.</text>
</comment>
<keyword evidence="7" id="KW-0539">Nucleus</keyword>
<comment type="caution">
    <text evidence="9">The sequence shown here is derived from an EMBL/GenBank/DDBJ whole genome shotgun (WGS) entry which is preliminary data.</text>
</comment>
<keyword evidence="5" id="KW-0479">Metal-binding</keyword>
<dbReference type="GO" id="GO:0004518">
    <property type="term" value="F:nuclease activity"/>
    <property type="evidence" value="ECO:0007669"/>
    <property type="project" value="UniProtKB-KW"/>
</dbReference>
<evidence type="ECO:0000256" key="3">
    <source>
        <dbReference type="ARBA" id="ARBA00006958"/>
    </source>
</evidence>
<evidence type="ECO:0000256" key="7">
    <source>
        <dbReference type="ARBA" id="ARBA00023242"/>
    </source>
</evidence>
<dbReference type="PANTHER" id="PTHR22930">
    <property type="match status" value="1"/>
</dbReference>
<comment type="subcellular location">
    <subcellularLocation>
        <location evidence="2">Nucleus</location>
    </subcellularLocation>
</comment>